<evidence type="ECO:0000313" key="2">
    <source>
        <dbReference type="Proteomes" id="UP000629963"/>
    </source>
</evidence>
<dbReference type="EMBL" id="JACRUJ010000001">
    <property type="protein sequence ID" value="MBC5840878.1"/>
    <property type="molecule type" value="Genomic_DNA"/>
</dbReference>
<evidence type="ECO:0000313" key="1">
    <source>
        <dbReference type="EMBL" id="MBC5840878.1"/>
    </source>
</evidence>
<reference evidence="1 2" key="1">
    <citation type="submission" date="2020-08" db="EMBL/GenBank/DDBJ databases">
        <title>Description of novel Flavobacterium F-380 isolate.</title>
        <authorList>
            <person name="Saticioglu I.B."/>
            <person name="Duman M."/>
            <person name="Altun S."/>
        </authorList>
    </citation>
    <scope>NUCLEOTIDE SEQUENCE [LARGE SCALE GENOMIC DNA]</scope>
    <source>
        <strain evidence="1 2">F-380</strain>
    </source>
</reference>
<keyword evidence="2" id="KW-1185">Reference proteome</keyword>
<accession>A0ABR7J643</accession>
<dbReference type="Proteomes" id="UP000629963">
    <property type="component" value="Unassembled WGS sequence"/>
</dbReference>
<dbReference type="RefSeq" id="WP_187009428.1">
    <property type="nucleotide sequence ID" value="NZ_JACRUI010000001.1"/>
</dbReference>
<organism evidence="1 2">
    <name type="scientific">Flavobacterium kayseriense</name>
    <dbReference type="NCBI Taxonomy" id="2764714"/>
    <lineage>
        <taxon>Bacteria</taxon>
        <taxon>Pseudomonadati</taxon>
        <taxon>Bacteroidota</taxon>
        <taxon>Flavobacteriia</taxon>
        <taxon>Flavobacteriales</taxon>
        <taxon>Flavobacteriaceae</taxon>
        <taxon>Flavobacterium</taxon>
    </lineage>
</organism>
<sequence>MDIQSEKLEIIKMLIATDDSHIIEEVKNVLIAHRKAVWDELSPEQQEIIDLQILEENRGDQLEV</sequence>
<comment type="caution">
    <text evidence="1">The sequence shown here is derived from an EMBL/GenBank/DDBJ whole genome shotgun (WGS) entry which is preliminary data.</text>
</comment>
<name>A0ABR7J643_9FLAO</name>
<proteinExistence type="predicted"/>
<gene>
    <name evidence="1" type="ORF">H8R23_05630</name>
</gene>
<protein>
    <submittedName>
        <fullName evidence="1">Uncharacterized protein</fullName>
    </submittedName>
</protein>